<evidence type="ECO:0000313" key="7">
    <source>
        <dbReference type="EMBL" id="TWB21201.1"/>
    </source>
</evidence>
<dbReference type="OrthoDB" id="7158585at2"/>
<comment type="caution">
    <text evidence="7">The sequence shown here is derived from an EMBL/GenBank/DDBJ whole genome shotgun (WGS) entry which is preliminary data.</text>
</comment>
<comment type="subcellular location">
    <subcellularLocation>
        <location evidence="1">Membrane</location>
        <topology evidence="1">Multi-pass membrane protein</topology>
    </subcellularLocation>
</comment>
<dbReference type="SUPFAM" id="SSF103481">
    <property type="entry name" value="Multidrug resistance efflux transporter EmrE"/>
    <property type="match status" value="2"/>
</dbReference>
<evidence type="ECO:0000256" key="3">
    <source>
        <dbReference type="ARBA" id="ARBA00022989"/>
    </source>
</evidence>
<dbReference type="PANTHER" id="PTHR32322">
    <property type="entry name" value="INNER MEMBRANE TRANSPORTER"/>
    <property type="match status" value="1"/>
</dbReference>
<dbReference type="EMBL" id="VITN01000005">
    <property type="protein sequence ID" value="TWB21201.1"/>
    <property type="molecule type" value="Genomic_DNA"/>
</dbReference>
<dbReference type="InterPro" id="IPR000620">
    <property type="entry name" value="EamA_dom"/>
</dbReference>
<organism evidence="7 8">
    <name type="scientific">Nitrospirillum amazonense</name>
    <dbReference type="NCBI Taxonomy" id="28077"/>
    <lineage>
        <taxon>Bacteria</taxon>
        <taxon>Pseudomonadati</taxon>
        <taxon>Pseudomonadota</taxon>
        <taxon>Alphaproteobacteria</taxon>
        <taxon>Rhodospirillales</taxon>
        <taxon>Azospirillaceae</taxon>
        <taxon>Nitrospirillum</taxon>
    </lineage>
</organism>
<evidence type="ECO:0000256" key="1">
    <source>
        <dbReference type="ARBA" id="ARBA00004141"/>
    </source>
</evidence>
<evidence type="ECO:0000256" key="2">
    <source>
        <dbReference type="ARBA" id="ARBA00022692"/>
    </source>
</evidence>
<feature type="transmembrane region" description="Helical" evidence="5">
    <location>
        <begin position="260"/>
        <end position="278"/>
    </location>
</feature>
<evidence type="ECO:0000259" key="6">
    <source>
        <dbReference type="Pfam" id="PF00892"/>
    </source>
</evidence>
<keyword evidence="4 5" id="KW-0472">Membrane</keyword>
<dbReference type="Pfam" id="PF00892">
    <property type="entry name" value="EamA"/>
    <property type="match status" value="2"/>
</dbReference>
<feature type="transmembrane region" description="Helical" evidence="5">
    <location>
        <begin position="116"/>
        <end position="134"/>
    </location>
</feature>
<feature type="transmembrane region" description="Helical" evidence="5">
    <location>
        <begin position="204"/>
        <end position="224"/>
    </location>
</feature>
<reference evidence="7 8" key="1">
    <citation type="submission" date="2019-06" db="EMBL/GenBank/DDBJ databases">
        <title>Genomic Encyclopedia of Type Strains, Phase IV (KMG-V): Genome sequencing to study the core and pangenomes of soil and plant-associated prokaryotes.</title>
        <authorList>
            <person name="Whitman W."/>
        </authorList>
    </citation>
    <scope>NUCLEOTIDE SEQUENCE [LARGE SCALE GENOMIC DNA]</scope>
    <source>
        <strain evidence="7 8">BR 11880</strain>
    </source>
</reference>
<feature type="transmembrane region" description="Helical" evidence="5">
    <location>
        <begin position="236"/>
        <end position="254"/>
    </location>
</feature>
<evidence type="ECO:0000313" key="8">
    <source>
        <dbReference type="Proteomes" id="UP000319859"/>
    </source>
</evidence>
<dbReference type="AlphaFoldDB" id="A0A560FHV9"/>
<dbReference type="InterPro" id="IPR037185">
    <property type="entry name" value="EmrE-like"/>
</dbReference>
<proteinExistence type="predicted"/>
<name>A0A560FHV9_9PROT</name>
<feature type="transmembrane region" description="Helical" evidence="5">
    <location>
        <begin position="7"/>
        <end position="27"/>
    </location>
</feature>
<feature type="transmembrane region" description="Helical" evidence="5">
    <location>
        <begin position="140"/>
        <end position="159"/>
    </location>
</feature>
<dbReference type="PANTHER" id="PTHR32322:SF9">
    <property type="entry name" value="AMINO-ACID METABOLITE EFFLUX PUMP-RELATED"/>
    <property type="match status" value="1"/>
</dbReference>
<accession>A0A560FHV9</accession>
<keyword evidence="2 5" id="KW-0812">Transmembrane</keyword>
<dbReference type="RefSeq" id="WP_145749863.1">
    <property type="nucleotide sequence ID" value="NZ_VITN01000005.1"/>
</dbReference>
<feature type="domain" description="EamA" evidence="6">
    <location>
        <begin position="6"/>
        <end position="130"/>
    </location>
</feature>
<protein>
    <submittedName>
        <fullName evidence="7">O-acetylserine/cysteine efflux transporter</fullName>
    </submittedName>
</protein>
<gene>
    <name evidence="7" type="ORF">FBZ89_10570</name>
</gene>
<sequence>MRPLDILRALVVVAIWGINFSVSKFALRQFHPVTAMAIRFALVALVLVPWRRLPWAHVRPVLAYSVVLGGLHFPLVFSGLMGCSAAAASVAIQLQVPFASLMAAVFFKDRLGWRRAVGMAAAIAGVGIIAYHPGGTDDPAHLGLVVLAAAAFAFSSIQLKWMPPMDPFTLNGYMALFAVPQLVLMSAVLEDGQWAAIQSAPPAAWASILFMGLVSTILAYVLWFPLMQRYAVNQTMPFMLLVPVFGVAGGVILLGEPLSWHLAAGTLVTIAGVGVVLLRRPRLVTARTAS</sequence>
<feature type="transmembrane region" description="Helical" evidence="5">
    <location>
        <begin position="62"/>
        <end position="80"/>
    </location>
</feature>
<feature type="transmembrane region" description="Helical" evidence="5">
    <location>
        <begin position="171"/>
        <end position="189"/>
    </location>
</feature>
<dbReference type="Proteomes" id="UP000319859">
    <property type="component" value="Unassembled WGS sequence"/>
</dbReference>
<evidence type="ECO:0000256" key="5">
    <source>
        <dbReference type="SAM" id="Phobius"/>
    </source>
</evidence>
<dbReference type="GO" id="GO:0016020">
    <property type="term" value="C:membrane"/>
    <property type="evidence" value="ECO:0007669"/>
    <property type="project" value="UniProtKB-SubCell"/>
</dbReference>
<dbReference type="InterPro" id="IPR050638">
    <property type="entry name" value="AA-Vitamin_Transporters"/>
</dbReference>
<evidence type="ECO:0000256" key="4">
    <source>
        <dbReference type="ARBA" id="ARBA00023136"/>
    </source>
</evidence>
<keyword evidence="3 5" id="KW-1133">Transmembrane helix</keyword>
<feature type="transmembrane region" description="Helical" evidence="5">
    <location>
        <begin position="33"/>
        <end position="50"/>
    </location>
</feature>
<feature type="domain" description="EamA" evidence="6">
    <location>
        <begin position="144"/>
        <end position="277"/>
    </location>
</feature>